<sequence>MKRFLAAILLSTPRQILTMLIVLSASTYMSESKGAELTADGIWELADHSGRPQGWFRIAEQNGVYEGQIVKMFPDAGEEPAAERCIRCEGDQKNAPVLGLVFIKGMQRKGLAYEGGRILNPRDGAEYRARMDLSGDGKSLSVRGYLAIETFGQTQVWHRVPASAETAKLLTRSFGKATNKGN</sequence>
<evidence type="ECO:0000313" key="2">
    <source>
        <dbReference type="EMBL" id="MFC0238939.1"/>
    </source>
</evidence>
<dbReference type="Pfam" id="PF09917">
    <property type="entry name" value="DUF2147"/>
    <property type="match status" value="1"/>
</dbReference>
<gene>
    <name evidence="2" type="ORF">ACFFJ6_00600</name>
</gene>
<dbReference type="Gene3D" id="2.40.128.520">
    <property type="match status" value="1"/>
</dbReference>
<keyword evidence="3" id="KW-1185">Reference proteome</keyword>
<reference evidence="2 3" key="1">
    <citation type="submission" date="2024-09" db="EMBL/GenBank/DDBJ databases">
        <authorList>
            <person name="Sun Q."/>
            <person name="Mori K."/>
        </authorList>
    </citation>
    <scope>NUCLEOTIDE SEQUENCE [LARGE SCALE GENOMIC DNA]</scope>
    <source>
        <strain evidence="2 3">KCTC 23279</strain>
    </source>
</reference>
<dbReference type="Proteomes" id="UP001589775">
    <property type="component" value="Unassembled WGS sequence"/>
</dbReference>
<dbReference type="InterPro" id="IPR019223">
    <property type="entry name" value="DUF2147"/>
</dbReference>
<dbReference type="RefSeq" id="WP_378383278.1">
    <property type="nucleotide sequence ID" value="NZ_JBHLWM010000001.1"/>
</dbReference>
<comment type="caution">
    <text evidence="2">The sequence shown here is derived from an EMBL/GenBank/DDBJ whole genome shotgun (WGS) entry which is preliminary data.</text>
</comment>
<evidence type="ECO:0000259" key="1">
    <source>
        <dbReference type="Pfam" id="PF09917"/>
    </source>
</evidence>
<evidence type="ECO:0000313" key="3">
    <source>
        <dbReference type="Proteomes" id="UP001589775"/>
    </source>
</evidence>
<proteinExistence type="predicted"/>
<accession>A0ABV6EL46</accession>
<organism evidence="2 3">
    <name type="scientific">Rhodopseudomonas telluris</name>
    <dbReference type="NCBI Taxonomy" id="644215"/>
    <lineage>
        <taxon>Bacteria</taxon>
        <taxon>Pseudomonadati</taxon>
        <taxon>Pseudomonadota</taxon>
        <taxon>Alphaproteobacteria</taxon>
        <taxon>Hyphomicrobiales</taxon>
        <taxon>Nitrobacteraceae</taxon>
        <taxon>Rhodopseudomonas</taxon>
    </lineage>
</organism>
<dbReference type="EMBL" id="JBHLWM010000001">
    <property type="protein sequence ID" value="MFC0238939.1"/>
    <property type="molecule type" value="Genomic_DNA"/>
</dbReference>
<feature type="domain" description="DUF2147" evidence="1">
    <location>
        <begin position="41"/>
        <end position="159"/>
    </location>
</feature>
<name>A0ABV6EL46_9BRAD</name>
<dbReference type="PANTHER" id="PTHR36919">
    <property type="entry name" value="BLR1215 PROTEIN"/>
    <property type="match status" value="1"/>
</dbReference>
<dbReference type="PANTHER" id="PTHR36919:SF3">
    <property type="entry name" value="BLL5882 PROTEIN"/>
    <property type="match status" value="1"/>
</dbReference>
<protein>
    <submittedName>
        <fullName evidence="2">DUF2147 domain-containing protein</fullName>
    </submittedName>
</protein>